<organism evidence="3 4">
    <name type="scientific">Microbulbifer thermotolerans</name>
    <dbReference type="NCBI Taxonomy" id="252514"/>
    <lineage>
        <taxon>Bacteria</taxon>
        <taxon>Pseudomonadati</taxon>
        <taxon>Pseudomonadota</taxon>
        <taxon>Gammaproteobacteria</taxon>
        <taxon>Cellvibrionales</taxon>
        <taxon>Microbulbiferaceae</taxon>
        <taxon>Microbulbifer</taxon>
    </lineage>
</organism>
<dbReference type="GO" id="GO:0004519">
    <property type="term" value="F:endonuclease activity"/>
    <property type="evidence" value="ECO:0007669"/>
    <property type="project" value="UniProtKB-KW"/>
</dbReference>
<evidence type="ECO:0000259" key="2">
    <source>
        <dbReference type="SMART" id="SM00507"/>
    </source>
</evidence>
<keyword evidence="3" id="KW-0255">Endonuclease</keyword>
<dbReference type="GO" id="GO:0008270">
    <property type="term" value="F:zinc ion binding"/>
    <property type="evidence" value="ECO:0007669"/>
    <property type="project" value="InterPro"/>
</dbReference>
<comment type="caution">
    <text evidence="3">The sequence shown here is derived from an EMBL/GenBank/DDBJ whole genome shotgun (WGS) entry which is preliminary data.</text>
</comment>
<dbReference type="CDD" id="cd00085">
    <property type="entry name" value="HNHc"/>
    <property type="match status" value="1"/>
</dbReference>
<feature type="compositionally biased region" description="Basic and acidic residues" evidence="1">
    <location>
        <begin position="1"/>
        <end position="20"/>
    </location>
</feature>
<dbReference type="AlphaFoldDB" id="A0AB35I0B7"/>
<keyword evidence="3" id="KW-0540">Nuclease</keyword>
<feature type="domain" description="HNH nuclease" evidence="2">
    <location>
        <begin position="33"/>
        <end position="92"/>
    </location>
</feature>
<dbReference type="Pfam" id="PF01844">
    <property type="entry name" value="HNH"/>
    <property type="match status" value="1"/>
</dbReference>
<accession>A0AB35I0B7</accession>
<gene>
    <name evidence="3" type="ORF">OQJ68_11910</name>
</gene>
<evidence type="ECO:0000313" key="3">
    <source>
        <dbReference type="EMBL" id="MCX2802492.1"/>
    </source>
</evidence>
<name>A0AB35I0B7_MICTH</name>
<reference evidence="3" key="1">
    <citation type="submission" date="2022-11" db="EMBL/GenBank/DDBJ databases">
        <title>Chitin-degrading and fungicidal potential of chitinolytic bacterial strains from marine environment of the Pacific Ocean regions.</title>
        <authorList>
            <person name="Pentekhina I."/>
            <person name="Nedashkovskaya O."/>
            <person name="Seitkalieva A."/>
            <person name="Podvolotskaya A."/>
            <person name="Tekutyeva L."/>
            <person name="Balabanova L."/>
        </authorList>
    </citation>
    <scope>NUCLEOTIDE SEQUENCE</scope>
    <source>
        <strain evidence="3">KMM 6838</strain>
    </source>
</reference>
<dbReference type="InterPro" id="IPR003615">
    <property type="entry name" value="HNH_nuc"/>
</dbReference>
<dbReference type="GeneID" id="76609607"/>
<sequence length="117" mass="13128">MSYKSKESLSEPSGIKEPEKTYSQVTNFRRDPKVKAWVLKEASGKCECCNSDAPFTTAEGEPYLEVHHLRRLADGGSDTITNAVALCPNCHREIHYGINKSSLVDSLYKKLSRLVHE</sequence>
<evidence type="ECO:0000313" key="4">
    <source>
        <dbReference type="Proteomes" id="UP001209730"/>
    </source>
</evidence>
<dbReference type="Proteomes" id="UP001209730">
    <property type="component" value="Unassembled WGS sequence"/>
</dbReference>
<dbReference type="Gene3D" id="1.10.30.50">
    <property type="match status" value="1"/>
</dbReference>
<dbReference type="InterPro" id="IPR002711">
    <property type="entry name" value="HNH"/>
</dbReference>
<protein>
    <submittedName>
        <fullName evidence="3">HNH endonuclease</fullName>
    </submittedName>
</protein>
<dbReference type="SMART" id="SM00507">
    <property type="entry name" value="HNHc"/>
    <property type="match status" value="1"/>
</dbReference>
<dbReference type="RefSeq" id="WP_074901948.1">
    <property type="nucleotide sequence ID" value="NZ_CP014864.1"/>
</dbReference>
<feature type="region of interest" description="Disordered" evidence="1">
    <location>
        <begin position="1"/>
        <end position="25"/>
    </location>
</feature>
<dbReference type="EMBL" id="JAPHQB010000019">
    <property type="protein sequence ID" value="MCX2802492.1"/>
    <property type="molecule type" value="Genomic_DNA"/>
</dbReference>
<dbReference type="GO" id="GO:0003676">
    <property type="term" value="F:nucleic acid binding"/>
    <property type="evidence" value="ECO:0007669"/>
    <property type="project" value="InterPro"/>
</dbReference>
<evidence type="ECO:0000256" key="1">
    <source>
        <dbReference type="SAM" id="MobiDB-lite"/>
    </source>
</evidence>
<keyword evidence="3" id="KW-0378">Hydrolase</keyword>
<proteinExistence type="predicted"/>